<organism evidence="2">
    <name type="scientific">Tanacetum cinerariifolium</name>
    <name type="common">Dalmatian daisy</name>
    <name type="synonym">Chrysanthemum cinerariifolium</name>
    <dbReference type="NCBI Taxonomy" id="118510"/>
    <lineage>
        <taxon>Eukaryota</taxon>
        <taxon>Viridiplantae</taxon>
        <taxon>Streptophyta</taxon>
        <taxon>Embryophyta</taxon>
        <taxon>Tracheophyta</taxon>
        <taxon>Spermatophyta</taxon>
        <taxon>Magnoliopsida</taxon>
        <taxon>eudicotyledons</taxon>
        <taxon>Gunneridae</taxon>
        <taxon>Pentapetalae</taxon>
        <taxon>asterids</taxon>
        <taxon>campanulids</taxon>
        <taxon>Asterales</taxon>
        <taxon>Asteraceae</taxon>
        <taxon>Asteroideae</taxon>
        <taxon>Anthemideae</taxon>
        <taxon>Anthemidinae</taxon>
        <taxon>Tanacetum</taxon>
    </lineage>
</organism>
<gene>
    <name evidence="2" type="ORF">Tci_929860</name>
</gene>
<protein>
    <submittedName>
        <fullName evidence="2">Uncharacterized protein</fullName>
    </submittedName>
</protein>
<evidence type="ECO:0000256" key="1">
    <source>
        <dbReference type="SAM" id="MobiDB-lite"/>
    </source>
</evidence>
<sequence>GQRAQRGGSRRGSTPDRARRCSGVQRVPRYLRDLHLHRAADSAFRLLYPRLRGRRHRPDSKLAGGCGG</sequence>
<evidence type="ECO:0000313" key="2">
    <source>
        <dbReference type="EMBL" id="GFD57891.1"/>
    </source>
</evidence>
<reference evidence="2" key="1">
    <citation type="journal article" date="2019" name="Sci. Rep.">
        <title>Draft genome of Tanacetum cinerariifolium, the natural source of mosquito coil.</title>
        <authorList>
            <person name="Yamashiro T."/>
            <person name="Shiraishi A."/>
            <person name="Satake H."/>
            <person name="Nakayama K."/>
        </authorList>
    </citation>
    <scope>NUCLEOTIDE SEQUENCE</scope>
</reference>
<feature type="non-terminal residue" evidence="2">
    <location>
        <position position="1"/>
    </location>
</feature>
<proteinExistence type="predicted"/>
<name>A0A699XM18_TANCI</name>
<feature type="region of interest" description="Disordered" evidence="1">
    <location>
        <begin position="1"/>
        <end position="22"/>
    </location>
</feature>
<comment type="caution">
    <text evidence="2">The sequence shown here is derived from an EMBL/GenBank/DDBJ whole genome shotgun (WGS) entry which is preliminary data.</text>
</comment>
<dbReference type="AlphaFoldDB" id="A0A699XM18"/>
<accession>A0A699XM18</accession>
<dbReference type="EMBL" id="BKCJ011846257">
    <property type="protein sequence ID" value="GFD57891.1"/>
    <property type="molecule type" value="Genomic_DNA"/>
</dbReference>